<dbReference type="EMBL" id="CP000780">
    <property type="protein sequence ID" value="ABS56911.1"/>
    <property type="molecule type" value="Genomic_DNA"/>
</dbReference>
<name>A7IB00_METB6</name>
<dbReference type="AlphaFoldDB" id="A7IB00"/>
<dbReference type="SUPFAM" id="SSF53756">
    <property type="entry name" value="UDP-Glycosyltransferase/glycogen phosphorylase"/>
    <property type="match status" value="2"/>
</dbReference>
<sequence length="362" mass="41191">MGSVFVSPLNWGLGHASRDLPIIRELLRCGHEVTIGASGNALAFLKRECPECSFILFEDYPVPHNNGMIFLPTYTAYIPTLINAYVSERRKAEKIFSQNAFDLIISDSRSGVYSDRIPSIQITHQLHQSLPLIAWPLELLGVYIQADAFSKFERIVVPDNEPDKEALAGKLSRTTLVPSLRDRIYYCGILASVKKEPTKKDIDYLVVISGMEPQRTALEKILLRQVSHLPGKKVVLLGKPSVDQKKILDDRTEIYSFISGEEKSRLMSRARFIICRSGYTTMMDIAEAGIKNGLFIPTPGQWEQEYLSRYYEDEGWFLSRSQYGLRLARDVARADKFSGFPAMVTTDENVRRLYRDVFSEYL</sequence>
<proteinExistence type="predicted"/>
<dbReference type="GeneID" id="5412120"/>
<gene>
    <name evidence="1" type="ordered locus">Mboo_2397</name>
</gene>
<evidence type="ECO:0000313" key="1">
    <source>
        <dbReference type="EMBL" id="ABS56911.1"/>
    </source>
</evidence>
<dbReference type="STRING" id="456442.Mboo_2397"/>
<dbReference type="HOGENOM" id="CLU_789629_0_0_2"/>
<dbReference type="OrthoDB" id="46222at2157"/>
<keyword evidence="2" id="KW-1185">Reference proteome</keyword>
<accession>A7IB00</accession>
<reference evidence="2" key="1">
    <citation type="journal article" date="2015" name="Microbiology">
        <title>Genome of Methanoregula boonei 6A8 reveals adaptations to oligotrophic peatland environments.</title>
        <authorList>
            <person name="Braeuer S."/>
            <person name="Cadillo-Quiroz H."/>
            <person name="Kyrpides N."/>
            <person name="Woyke T."/>
            <person name="Goodwin L."/>
            <person name="Detter C."/>
            <person name="Podell S."/>
            <person name="Yavitt J.B."/>
            <person name="Zinder S.H."/>
        </authorList>
    </citation>
    <scope>NUCLEOTIDE SEQUENCE [LARGE SCALE GENOMIC DNA]</scope>
    <source>
        <strain evidence="2">DSM 21154 / JCM 14090 / 6A8</strain>
    </source>
</reference>
<dbReference type="eggNOG" id="arCOG01393">
    <property type="taxonomic scope" value="Archaea"/>
</dbReference>
<protein>
    <recommendedName>
        <fullName evidence="3">Glycosyl transferase family 28 C-terminal domain-containing protein</fullName>
    </recommendedName>
</protein>
<organism evidence="1 2">
    <name type="scientific">Methanoregula boonei (strain DSM 21154 / JCM 14090 / 6A8)</name>
    <dbReference type="NCBI Taxonomy" id="456442"/>
    <lineage>
        <taxon>Archaea</taxon>
        <taxon>Methanobacteriati</taxon>
        <taxon>Methanobacteriota</taxon>
        <taxon>Stenosarchaea group</taxon>
        <taxon>Methanomicrobia</taxon>
        <taxon>Methanomicrobiales</taxon>
        <taxon>Methanoregulaceae</taxon>
        <taxon>Methanoregula</taxon>
    </lineage>
</organism>
<evidence type="ECO:0000313" key="2">
    <source>
        <dbReference type="Proteomes" id="UP000002408"/>
    </source>
</evidence>
<evidence type="ECO:0008006" key="3">
    <source>
        <dbReference type="Google" id="ProtNLM"/>
    </source>
</evidence>
<dbReference type="KEGG" id="mbn:Mboo_2397"/>
<dbReference type="Proteomes" id="UP000002408">
    <property type="component" value="Chromosome"/>
</dbReference>
<dbReference type="RefSeq" id="WP_012107973.1">
    <property type="nucleotide sequence ID" value="NC_009712.1"/>
</dbReference>
<dbReference type="Gene3D" id="3.40.50.2000">
    <property type="entry name" value="Glycogen Phosphorylase B"/>
    <property type="match status" value="1"/>
</dbReference>